<sequence>MEKTNTILSRRKNLSIERCSCCDNIILYHKNLLLKFSPKSFQKFTSTLIDLDFNKRSITFADGTERMVINTQQKEVQMCFQKSEFKTICYALEEASVMLEVNDILYT</sequence>
<dbReference type="Proteomes" id="UP000218831">
    <property type="component" value="Unassembled WGS sequence"/>
</dbReference>
<reference evidence="1 2" key="1">
    <citation type="submission" date="2017-08" db="EMBL/GenBank/DDBJ databases">
        <title>Aliifodinibius alkalisoli sp. nov., isolated from saline alkaline soil.</title>
        <authorList>
            <person name="Liu D."/>
            <person name="Zhang G."/>
        </authorList>
    </citation>
    <scope>NUCLEOTIDE SEQUENCE [LARGE SCALE GENOMIC DNA]</scope>
    <source>
        <strain evidence="1 2">WN023</strain>
    </source>
</reference>
<organism evidence="1 2">
    <name type="scientific">Fodinibius salipaludis</name>
    <dbReference type="NCBI Taxonomy" id="2032627"/>
    <lineage>
        <taxon>Bacteria</taxon>
        <taxon>Pseudomonadati</taxon>
        <taxon>Balneolota</taxon>
        <taxon>Balneolia</taxon>
        <taxon>Balneolales</taxon>
        <taxon>Balneolaceae</taxon>
        <taxon>Fodinibius</taxon>
    </lineage>
</organism>
<dbReference type="InterPro" id="IPR046508">
    <property type="entry name" value="DUF6686"/>
</dbReference>
<name>A0A2A2GCD4_9BACT</name>
<proteinExistence type="predicted"/>
<dbReference type="Pfam" id="PF20391">
    <property type="entry name" value="DUF6686"/>
    <property type="match status" value="1"/>
</dbReference>
<protein>
    <submittedName>
        <fullName evidence="1">Uncharacterized protein</fullName>
    </submittedName>
</protein>
<comment type="caution">
    <text evidence="1">The sequence shown here is derived from an EMBL/GenBank/DDBJ whole genome shotgun (WGS) entry which is preliminary data.</text>
</comment>
<evidence type="ECO:0000313" key="1">
    <source>
        <dbReference type="EMBL" id="PAU94452.1"/>
    </source>
</evidence>
<keyword evidence="2" id="KW-1185">Reference proteome</keyword>
<accession>A0A2A2GCD4</accession>
<dbReference type="RefSeq" id="WP_095605993.1">
    <property type="nucleotide sequence ID" value="NZ_NSKE01000004.1"/>
</dbReference>
<gene>
    <name evidence="1" type="ORF">CK503_06545</name>
</gene>
<dbReference type="AlphaFoldDB" id="A0A2A2GCD4"/>
<dbReference type="EMBL" id="NSKE01000004">
    <property type="protein sequence ID" value="PAU94452.1"/>
    <property type="molecule type" value="Genomic_DNA"/>
</dbReference>
<dbReference type="OrthoDB" id="981414at2"/>
<evidence type="ECO:0000313" key="2">
    <source>
        <dbReference type="Proteomes" id="UP000218831"/>
    </source>
</evidence>